<dbReference type="GO" id="GO:0012505">
    <property type="term" value="C:endomembrane system"/>
    <property type="evidence" value="ECO:0007669"/>
    <property type="project" value="TreeGrafter"/>
</dbReference>
<dbReference type="PANTHER" id="PTHR10281">
    <property type="entry name" value="MEMBRANE-ASSOCIATED PROGESTERONE RECEPTOR COMPONENT-RELATED"/>
    <property type="match status" value="1"/>
</dbReference>
<dbReference type="AlphaFoldDB" id="A0A8J2SBQ8"/>
<dbReference type="Proteomes" id="UP000789595">
    <property type="component" value="Unassembled WGS sequence"/>
</dbReference>
<accession>A0A8J2SBQ8</accession>
<comment type="caution">
    <text evidence="4">The sequence shown here is derived from an EMBL/GenBank/DDBJ whole genome shotgun (WGS) entry which is preliminary data.</text>
</comment>
<keyword evidence="5" id="KW-1185">Reference proteome</keyword>
<proteinExistence type="inferred from homology"/>
<organism evidence="4 5">
    <name type="scientific">Pelagomonas calceolata</name>
    <dbReference type="NCBI Taxonomy" id="35677"/>
    <lineage>
        <taxon>Eukaryota</taxon>
        <taxon>Sar</taxon>
        <taxon>Stramenopiles</taxon>
        <taxon>Ochrophyta</taxon>
        <taxon>Pelagophyceae</taxon>
        <taxon>Pelagomonadales</taxon>
        <taxon>Pelagomonadaceae</taxon>
        <taxon>Pelagomonas</taxon>
    </lineage>
</organism>
<evidence type="ECO:0000256" key="1">
    <source>
        <dbReference type="ARBA" id="ARBA00038357"/>
    </source>
</evidence>
<dbReference type="EMBL" id="CAKKNE010000002">
    <property type="protein sequence ID" value="CAH0369773.1"/>
    <property type="molecule type" value="Genomic_DNA"/>
</dbReference>
<dbReference type="SUPFAM" id="SSF55856">
    <property type="entry name" value="Cytochrome b5-like heme/steroid binding domain"/>
    <property type="match status" value="1"/>
</dbReference>
<dbReference type="PANTHER" id="PTHR10281:SF4">
    <property type="entry name" value="NEUFERRICIN"/>
    <property type="match status" value="1"/>
</dbReference>
<name>A0A8J2SBQ8_9STRA</name>
<dbReference type="InterPro" id="IPR036400">
    <property type="entry name" value="Cyt_B5-like_heme/steroid_sf"/>
</dbReference>
<dbReference type="GO" id="GO:0016020">
    <property type="term" value="C:membrane"/>
    <property type="evidence" value="ECO:0007669"/>
    <property type="project" value="TreeGrafter"/>
</dbReference>
<evidence type="ECO:0000313" key="5">
    <source>
        <dbReference type="Proteomes" id="UP000789595"/>
    </source>
</evidence>
<sequence length="248" mass="26873">MPTSPSSTARSAASPSAAAKPQRNGPTAARISLLAVPLLAIALSRRRGPRVFTKAELAQYVDIKHGLKVAICGQVFDVTKGAEFYAKGAGYGFFAGRDASLAFATGNFKTNLTDNVSSLADAQLLDLQNWVNDTYHKKYVHEGVVAGYFYDAKGQPTEAHKDFDERVEKAREAAARQALDVEKYPDCASRRTQTERSVSCKKGRVPIRRRTETGTERCACVLERDEGLGAKYENCTVSEGGRTSCALG</sequence>
<dbReference type="Gene3D" id="3.10.120.10">
    <property type="entry name" value="Cytochrome b5-like heme/steroid binding domain"/>
    <property type="match status" value="1"/>
</dbReference>
<dbReference type="SMART" id="SM01117">
    <property type="entry name" value="Cyt-b5"/>
    <property type="match status" value="1"/>
</dbReference>
<evidence type="ECO:0000259" key="3">
    <source>
        <dbReference type="SMART" id="SM01117"/>
    </source>
</evidence>
<gene>
    <name evidence="4" type="ORF">PECAL_2P29110</name>
</gene>
<comment type="similarity">
    <text evidence="1">Belongs to the cytochrome b5 family. MAPR subfamily.</text>
</comment>
<feature type="domain" description="Cytochrome b5 heme-binding" evidence="3">
    <location>
        <begin position="52"/>
        <end position="146"/>
    </location>
</feature>
<feature type="region of interest" description="Disordered" evidence="2">
    <location>
        <begin position="1"/>
        <end position="24"/>
    </location>
</feature>
<protein>
    <recommendedName>
        <fullName evidence="3">Cytochrome b5 heme-binding domain-containing protein</fullName>
    </recommendedName>
</protein>
<reference evidence="4" key="1">
    <citation type="submission" date="2021-11" db="EMBL/GenBank/DDBJ databases">
        <authorList>
            <consortium name="Genoscope - CEA"/>
            <person name="William W."/>
        </authorList>
    </citation>
    <scope>NUCLEOTIDE SEQUENCE</scope>
</reference>
<dbReference type="InterPro" id="IPR001199">
    <property type="entry name" value="Cyt_B5-like_heme/steroid-bd"/>
</dbReference>
<evidence type="ECO:0000256" key="2">
    <source>
        <dbReference type="SAM" id="MobiDB-lite"/>
    </source>
</evidence>
<evidence type="ECO:0000313" key="4">
    <source>
        <dbReference type="EMBL" id="CAH0369773.1"/>
    </source>
</evidence>
<dbReference type="OrthoDB" id="547796at2759"/>
<feature type="compositionally biased region" description="Low complexity" evidence="2">
    <location>
        <begin position="1"/>
        <end position="19"/>
    </location>
</feature>
<dbReference type="Pfam" id="PF00173">
    <property type="entry name" value="Cyt-b5"/>
    <property type="match status" value="1"/>
</dbReference>
<dbReference type="InterPro" id="IPR050577">
    <property type="entry name" value="MAPR/NEUFC/NENF-like"/>
</dbReference>